<evidence type="ECO:0000256" key="1">
    <source>
        <dbReference type="ARBA" id="ARBA00022801"/>
    </source>
</evidence>
<proteinExistence type="predicted"/>
<dbReference type="PANTHER" id="PTHR43283">
    <property type="entry name" value="BETA-LACTAMASE-RELATED"/>
    <property type="match status" value="1"/>
</dbReference>
<dbReference type="Pfam" id="PF00144">
    <property type="entry name" value="Beta-lactamase"/>
    <property type="match status" value="1"/>
</dbReference>
<name>A0A0R1Q880_9LACO</name>
<dbReference type="PATRIC" id="fig|1423812.3.peg.189"/>
<sequence length="329" mass="37355">MLHELVSENVVPGVSYALLHHGSVKAEVFGKRQVVPVEKEMKPALLYDVASLTKVIGTTTVILKLVEKGKIKLDDPIKKFLPKFSDQRITIRHFLTHTSAITGYIKNRNSLNANELIDALYTLHTGEWFEKKVVYTDIGMIFLGLIIEKIYQLPVQKVIVSEILQPLGMNESTFVPDPAQCVPTELSKKRGLICGQVHDPKANIIGERCGSAGLFTSLHDLIKFSAWILEDNPNKKILHEQTIWNLFRDQTPSRSLRRSLGWDLRYNSQNEACLYHTGFTGTFILLDKNKQDGLIVLTNRVHPNAVNDIFLEKRDKIIAQYLNEKDQNN</sequence>
<dbReference type="GO" id="GO:0016787">
    <property type="term" value="F:hydrolase activity"/>
    <property type="evidence" value="ECO:0007669"/>
    <property type="project" value="UniProtKB-KW"/>
</dbReference>
<keyword evidence="4" id="KW-1185">Reference proteome</keyword>
<dbReference type="InterPro" id="IPR012338">
    <property type="entry name" value="Beta-lactam/transpept-like"/>
</dbReference>
<dbReference type="Gene3D" id="3.40.710.10">
    <property type="entry name" value="DD-peptidase/beta-lactamase superfamily"/>
    <property type="match status" value="1"/>
</dbReference>
<dbReference type="EMBL" id="AZEG01000001">
    <property type="protein sequence ID" value="KRL39140.1"/>
    <property type="molecule type" value="Genomic_DNA"/>
</dbReference>
<dbReference type="PANTHER" id="PTHR43283:SF11">
    <property type="entry name" value="BETA-LACTAMASE-RELATED DOMAIN-CONTAINING PROTEIN"/>
    <property type="match status" value="1"/>
</dbReference>
<protein>
    <submittedName>
        <fullName evidence="3">Beta-lactamase family protein</fullName>
    </submittedName>
</protein>
<dbReference type="InterPro" id="IPR001466">
    <property type="entry name" value="Beta-lactam-related"/>
</dbReference>
<comment type="caution">
    <text evidence="3">The sequence shown here is derived from an EMBL/GenBank/DDBJ whole genome shotgun (WGS) entry which is preliminary data.</text>
</comment>
<evidence type="ECO:0000259" key="2">
    <source>
        <dbReference type="Pfam" id="PF00144"/>
    </source>
</evidence>
<accession>A0A0R1Q880</accession>
<dbReference type="InterPro" id="IPR050789">
    <property type="entry name" value="Diverse_Enzym_Activities"/>
</dbReference>
<gene>
    <name evidence="3" type="ORF">FD20_GL000187</name>
</gene>
<dbReference type="SUPFAM" id="SSF56601">
    <property type="entry name" value="beta-lactamase/transpeptidase-like"/>
    <property type="match status" value="1"/>
</dbReference>
<dbReference type="AlphaFoldDB" id="A0A0R1Q880"/>
<keyword evidence="1" id="KW-0378">Hydrolase</keyword>
<dbReference type="Proteomes" id="UP000051155">
    <property type="component" value="Unassembled WGS sequence"/>
</dbReference>
<feature type="domain" description="Beta-lactamase-related" evidence="2">
    <location>
        <begin position="4"/>
        <end position="305"/>
    </location>
</feature>
<dbReference type="STRING" id="1423812.FD20_GL000187"/>
<organism evidence="3 4">
    <name type="scientific">Liquorilactobacillus uvarum DSM 19971</name>
    <dbReference type="NCBI Taxonomy" id="1423812"/>
    <lineage>
        <taxon>Bacteria</taxon>
        <taxon>Bacillati</taxon>
        <taxon>Bacillota</taxon>
        <taxon>Bacilli</taxon>
        <taxon>Lactobacillales</taxon>
        <taxon>Lactobacillaceae</taxon>
        <taxon>Liquorilactobacillus</taxon>
    </lineage>
</organism>
<evidence type="ECO:0000313" key="3">
    <source>
        <dbReference type="EMBL" id="KRL39140.1"/>
    </source>
</evidence>
<reference evidence="3 4" key="1">
    <citation type="journal article" date="2015" name="Genome Announc.">
        <title>Expanding the biotechnology potential of lactobacilli through comparative genomics of 213 strains and associated genera.</title>
        <authorList>
            <person name="Sun Z."/>
            <person name="Harris H.M."/>
            <person name="McCann A."/>
            <person name="Guo C."/>
            <person name="Argimon S."/>
            <person name="Zhang W."/>
            <person name="Yang X."/>
            <person name="Jeffery I.B."/>
            <person name="Cooney J.C."/>
            <person name="Kagawa T.F."/>
            <person name="Liu W."/>
            <person name="Song Y."/>
            <person name="Salvetti E."/>
            <person name="Wrobel A."/>
            <person name="Rasinkangas P."/>
            <person name="Parkhill J."/>
            <person name="Rea M.C."/>
            <person name="O'Sullivan O."/>
            <person name="Ritari J."/>
            <person name="Douillard F.P."/>
            <person name="Paul Ross R."/>
            <person name="Yang R."/>
            <person name="Briner A.E."/>
            <person name="Felis G.E."/>
            <person name="de Vos W.M."/>
            <person name="Barrangou R."/>
            <person name="Klaenhammer T.R."/>
            <person name="Caufield P.W."/>
            <person name="Cui Y."/>
            <person name="Zhang H."/>
            <person name="O'Toole P.W."/>
        </authorList>
    </citation>
    <scope>NUCLEOTIDE SEQUENCE [LARGE SCALE GENOMIC DNA]</scope>
    <source>
        <strain evidence="3 4">DSM 19971</strain>
    </source>
</reference>
<evidence type="ECO:0000313" key="4">
    <source>
        <dbReference type="Proteomes" id="UP000051155"/>
    </source>
</evidence>